<evidence type="ECO:0000313" key="8">
    <source>
        <dbReference type="Proteomes" id="UP000004994"/>
    </source>
</evidence>
<accession>A0A3Q7FTI8</accession>
<dbReference type="InterPro" id="IPR015422">
    <property type="entry name" value="PyrdxlP-dep_Trfase_small"/>
</dbReference>
<evidence type="ECO:0000256" key="4">
    <source>
        <dbReference type="ARBA" id="ARBA00022679"/>
    </source>
</evidence>
<sequence length="405" mass="44826">MGSFGMLARRAVLTETPVMVQGVVYWQPPAQALEKVKEAIWEPSVSRYGADEGLPELREALMQKLGRENNLHKSSVMVTAGANQAAFLSRLSSSFLELEWIEIDSTPPSYQAFVNVVLTLCDAGDSVVMFAPYYFNAHMSFQMTGVTDILVGPGDAKTLHPDADWLESTLKNTVPTPKLVTVVNPGNPSGTYIPESLLKRISDICKEAGCWLVIDNTYEYFMYDDRKHVCIEANHIVNIFSFSKAYGMMGWRVGYIAYPSEVEGLAVQLLKVQDNIPICASIISQRLALYSMEMGPEWVANQVKDLVKNREVLQEALSPLGEGAVKGGEAAIYLWAKLPDKYMDDFKVVHWLAKRHGVVLIPGSSSGCPGYLRIAFGGLIEKDCRVAAERLRKGLEELVNFGMVS</sequence>
<dbReference type="GO" id="GO:1901997">
    <property type="term" value="P:negative regulation of indoleacetic acid biosynthetic process via tryptophan"/>
    <property type="evidence" value="ECO:0007669"/>
    <property type="project" value="EnsemblPlants"/>
</dbReference>
<dbReference type="PANTHER" id="PTHR46383:SF5">
    <property type="entry name" value="AMINOTRANSFERASE CLASS I_CLASSII DOMAIN-CONTAINING PROTEIN"/>
    <property type="match status" value="1"/>
</dbReference>
<keyword evidence="3" id="KW-0032">Aminotransferase</keyword>
<dbReference type="GO" id="GO:0008483">
    <property type="term" value="F:transaminase activity"/>
    <property type="evidence" value="ECO:0000318"/>
    <property type="project" value="GO_Central"/>
</dbReference>
<evidence type="ECO:0000259" key="6">
    <source>
        <dbReference type="Pfam" id="PF00155"/>
    </source>
</evidence>
<protein>
    <recommendedName>
        <fullName evidence="6">Aminotransferase class I/classII large domain-containing protein</fullName>
    </recommendedName>
</protein>
<dbReference type="InterPro" id="IPR015424">
    <property type="entry name" value="PyrdxlP-dep_Trfase"/>
</dbReference>
<organism evidence="7">
    <name type="scientific">Solanum lycopersicum</name>
    <name type="common">Tomato</name>
    <name type="synonym">Lycopersicon esculentum</name>
    <dbReference type="NCBI Taxonomy" id="4081"/>
    <lineage>
        <taxon>Eukaryota</taxon>
        <taxon>Viridiplantae</taxon>
        <taxon>Streptophyta</taxon>
        <taxon>Embryophyta</taxon>
        <taxon>Tracheophyta</taxon>
        <taxon>Spermatophyta</taxon>
        <taxon>Magnoliopsida</taxon>
        <taxon>eudicotyledons</taxon>
        <taxon>Gunneridae</taxon>
        <taxon>Pentapetalae</taxon>
        <taxon>asterids</taxon>
        <taxon>lamiids</taxon>
        <taxon>Solanales</taxon>
        <taxon>Solanaceae</taxon>
        <taxon>Solanoideae</taxon>
        <taxon>Solaneae</taxon>
        <taxon>Solanum</taxon>
        <taxon>Solanum subgen. Lycopersicon</taxon>
    </lineage>
</organism>
<dbReference type="GO" id="GO:0006520">
    <property type="term" value="P:amino acid metabolic process"/>
    <property type="evidence" value="ECO:0000318"/>
    <property type="project" value="GO_Central"/>
</dbReference>
<dbReference type="GO" id="GO:0009641">
    <property type="term" value="P:shade avoidance"/>
    <property type="evidence" value="ECO:0007669"/>
    <property type="project" value="EnsemblPlants"/>
</dbReference>
<evidence type="ECO:0000256" key="5">
    <source>
        <dbReference type="ARBA" id="ARBA00022898"/>
    </source>
</evidence>
<dbReference type="InterPro" id="IPR004838">
    <property type="entry name" value="NHTrfase_class1_PyrdxlP-BS"/>
</dbReference>
<reference evidence="7" key="1">
    <citation type="journal article" date="2012" name="Nature">
        <title>The tomato genome sequence provides insights into fleshy fruit evolution.</title>
        <authorList>
            <consortium name="Tomato Genome Consortium"/>
        </authorList>
    </citation>
    <scope>NUCLEOTIDE SEQUENCE [LARGE SCALE GENOMIC DNA]</scope>
    <source>
        <strain evidence="7">cv. Heinz 1706</strain>
    </source>
</reference>
<proteinExistence type="inferred from homology"/>
<dbReference type="GO" id="GO:0010366">
    <property type="term" value="P:negative regulation of ethylene biosynthetic process"/>
    <property type="evidence" value="ECO:0007669"/>
    <property type="project" value="EnsemblPlants"/>
</dbReference>
<dbReference type="CDD" id="cd00609">
    <property type="entry name" value="AAT_like"/>
    <property type="match status" value="1"/>
</dbReference>
<dbReference type="EnsemblPlants" id="Solyc03g120450.3.1">
    <property type="protein sequence ID" value="Solyc03g120450.3.1"/>
    <property type="gene ID" value="Solyc03g120450.3"/>
</dbReference>
<dbReference type="STRING" id="4081.A0A3Q7FTI8"/>
<dbReference type="OMA" id="RIGYMVI"/>
<dbReference type="PANTHER" id="PTHR46383">
    <property type="entry name" value="ASPARTATE AMINOTRANSFERASE"/>
    <property type="match status" value="1"/>
</dbReference>
<comment type="similarity">
    <text evidence="2">Belongs to the class-I pyridoxal-phosphate-dependent aminotransferase family.</text>
</comment>
<keyword evidence="8" id="KW-1185">Reference proteome</keyword>
<name>A0A3Q7FTI8_SOLLC</name>
<dbReference type="SUPFAM" id="SSF53383">
    <property type="entry name" value="PLP-dependent transferases"/>
    <property type="match status" value="1"/>
</dbReference>
<feature type="domain" description="Aminotransferase class I/classII large" evidence="6">
    <location>
        <begin position="111"/>
        <end position="391"/>
    </location>
</feature>
<comment type="cofactor">
    <cofactor evidence="1">
        <name>pyridoxal 5'-phosphate</name>
        <dbReference type="ChEBI" id="CHEBI:597326"/>
    </cofactor>
</comment>
<evidence type="ECO:0000256" key="3">
    <source>
        <dbReference type="ARBA" id="ARBA00022576"/>
    </source>
</evidence>
<dbReference type="Pfam" id="PF00155">
    <property type="entry name" value="Aminotran_1_2"/>
    <property type="match status" value="1"/>
</dbReference>
<dbReference type="GO" id="GO:0005737">
    <property type="term" value="C:cytoplasm"/>
    <property type="evidence" value="ECO:0007669"/>
    <property type="project" value="EnsemblPlants"/>
</dbReference>
<dbReference type="GO" id="GO:0009851">
    <property type="term" value="P:auxin biosynthetic process"/>
    <property type="evidence" value="ECO:0007669"/>
    <property type="project" value="EnsemblPlants"/>
</dbReference>
<dbReference type="GO" id="GO:0010326">
    <property type="term" value="F:methionine-oxo-acid transaminase activity"/>
    <property type="evidence" value="ECO:0007669"/>
    <property type="project" value="EnsemblPlants"/>
</dbReference>
<evidence type="ECO:0000313" key="7">
    <source>
        <dbReference type="EnsemblPlants" id="Solyc03g120450.3.1"/>
    </source>
</evidence>
<dbReference type="InterPro" id="IPR050596">
    <property type="entry name" value="AspAT/PAT-like"/>
</dbReference>
<dbReference type="InParanoid" id="A0A3Q7FTI8"/>
<dbReference type="AlphaFoldDB" id="A0A3Q7FTI8"/>
<evidence type="ECO:0000256" key="2">
    <source>
        <dbReference type="ARBA" id="ARBA00007441"/>
    </source>
</evidence>
<dbReference type="Proteomes" id="UP000004994">
    <property type="component" value="Chromosome 3"/>
</dbReference>
<reference evidence="7" key="2">
    <citation type="submission" date="2019-01" db="UniProtKB">
        <authorList>
            <consortium name="EnsemblPlants"/>
        </authorList>
    </citation>
    <scope>IDENTIFICATION</scope>
    <source>
        <strain evidence="7">cv. Heinz 1706</strain>
    </source>
</reference>
<dbReference type="Gramene" id="Solyc03g120450.3.1">
    <property type="protein sequence ID" value="Solyc03g120450.3.1"/>
    <property type="gene ID" value="Solyc03g120450.3"/>
</dbReference>
<dbReference type="PROSITE" id="PS00105">
    <property type="entry name" value="AA_TRANSFER_CLASS_1"/>
    <property type="match status" value="1"/>
</dbReference>
<dbReference type="FunCoup" id="A0A3Q7FTI8">
    <property type="interactions" value="786"/>
</dbReference>
<dbReference type="InterPro" id="IPR015421">
    <property type="entry name" value="PyrdxlP-dep_Trfase_major"/>
</dbReference>
<keyword evidence="4" id="KW-0808">Transferase</keyword>
<dbReference type="InterPro" id="IPR004839">
    <property type="entry name" value="Aminotransferase_I/II_large"/>
</dbReference>
<dbReference type="GO" id="GO:0006555">
    <property type="term" value="P:methionine metabolic process"/>
    <property type="evidence" value="ECO:0007669"/>
    <property type="project" value="EnsemblPlants"/>
</dbReference>
<keyword evidence="5" id="KW-0663">Pyridoxal phosphate</keyword>
<dbReference type="Gene3D" id="3.90.1150.10">
    <property type="entry name" value="Aspartate Aminotransferase, domain 1"/>
    <property type="match status" value="1"/>
</dbReference>
<dbReference type="GO" id="GO:0030170">
    <property type="term" value="F:pyridoxal phosphate binding"/>
    <property type="evidence" value="ECO:0007669"/>
    <property type="project" value="InterPro"/>
</dbReference>
<dbReference type="Gene3D" id="3.40.640.10">
    <property type="entry name" value="Type I PLP-dependent aspartate aminotransferase-like (Major domain)"/>
    <property type="match status" value="2"/>
</dbReference>
<evidence type="ECO:0000256" key="1">
    <source>
        <dbReference type="ARBA" id="ARBA00001933"/>
    </source>
</evidence>